<keyword evidence="3 5" id="KW-1133">Transmembrane helix</keyword>
<feature type="domain" description="NADH:quinone oxidoreductase/Mrp antiporter transmembrane" evidence="6">
    <location>
        <begin position="136"/>
        <end position="440"/>
    </location>
</feature>
<dbReference type="GO" id="GO:0008137">
    <property type="term" value="F:NADH dehydrogenase (ubiquinone) activity"/>
    <property type="evidence" value="ECO:0007669"/>
    <property type="project" value="InterPro"/>
</dbReference>
<protein>
    <submittedName>
        <fullName evidence="7">NADH-quinone oxidoreductase subunit N</fullName>
    </submittedName>
</protein>
<name>A0A343TKZ7_9EURY</name>
<feature type="transmembrane region" description="Helical" evidence="5">
    <location>
        <begin position="472"/>
        <end position="494"/>
    </location>
</feature>
<reference evidence="8" key="1">
    <citation type="submission" date="2017-11" db="EMBL/GenBank/DDBJ databases">
        <title>Phenotypic and genomic properties of facultatively anaerobic sulfur-reducing natronoarchaea from hypersaline soda lakes.</title>
        <authorList>
            <person name="Sorokin D.Y."/>
            <person name="Kublanov I.V."/>
            <person name="Roman P."/>
            <person name="Sinninghe Damste J.S."/>
            <person name="Golyshin P.N."/>
            <person name="Rojo D."/>
            <person name="Ciordia S."/>
            <person name="Mena M.D.C."/>
            <person name="Ferrer M."/>
            <person name="Messina E."/>
            <person name="Smedile F."/>
            <person name="La Spada G."/>
            <person name="La Cono V."/>
            <person name="Yakimov M.M."/>
        </authorList>
    </citation>
    <scope>NUCLEOTIDE SEQUENCE [LARGE SCALE GENOMIC DNA]</scope>
    <source>
        <strain evidence="8">AArc-Sl</strain>
    </source>
</reference>
<dbReference type="PRINTS" id="PR01434">
    <property type="entry name" value="NADHDHGNASE5"/>
</dbReference>
<evidence type="ECO:0000313" key="8">
    <source>
        <dbReference type="Proteomes" id="UP000263012"/>
    </source>
</evidence>
<feature type="transmembrane region" description="Helical" evidence="5">
    <location>
        <begin position="44"/>
        <end position="66"/>
    </location>
</feature>
<keyword evidence="2 5" id="KW-0812">Transmembrane</keyword>
<dbReference type="Proteomes" id="UP000263012">
    <property type="component" value="Chromosome"/>
</dbReference>
<dbReference type="KEGG" id="hdf:AArcSl_2144"/>
<dbReference type="GeneID" id="37878495"/>
<feature type="transmembrane region" description="Helical" evidence="5">
    <location>
        <begin position="426"/>
        <end position="445"/>
    </location>
</feature>
<dbReference type="PANTHER" id="PTHR22773">
    <property type="entry name" value="NADH DEHYDROGENASE"/>
    <property type="match status" value="1"/>
</dbReference>
<evidence type="ECO:0000256" key="3">
    <source>
        <dbReference type="ARBA" id="ARBA00022989"/>
    </source>
</evidence>
<evidence type="ECO:0000256" key="1">
    <source>
        <dbReference type="ARBA" id="ARBA00004141"/>
    </source>
</evidence>
<dbReference type="InterPro" id="IPR001750">
    <property type="entry name" value="ND/Mrp_TM"/>
</dbReference>
<organism evidence="7 8">
    <name type="scientific">Halalkaliarchaeum desulfuricum</name>
    <dbReference type="NCBI Taxonomy" id="2055893"/>
    <lineage>
        <taxon>Archaea</taxon>
        <taxon>Methanobacteriati</taxon>
        <taxon>Methanobacteriota</taxon>
        <taxon>Stenosarchaea group</taxon>
        <taxon>Halobacteria</taxon>
        <taxon>Halobacteriales</taxon>
        <taxon>Haloferacaceae</taxon>
        <taxon>Halalkaliarchaeum</taxon>
    </lineage>
</organism>
<keyword evidence="8" id="KW-1185">Reference proteome</keyword>
<dbReference type="GO" id="GO:0016020">
    <property type="term" value="C:membrane"/>
    <property type="evidence" value="ECO:0007669"/>
    <property type="project" value="UniProtKB-SubCell"/>
</dbReference>
<dbReference type="NCBIfam" id="TIGR01770">
    <property type="entry name" value="NDH_I_N"/>
    <property type="match status" value="1"/>
</dbReference>
<proteinExistence type="inferred from homology"/>
<feature type="transmembrane region" description="Helical" evidence="5">
    <location>
        <begin position="86"/>
        <end position="107"/>
    </location>
</feature>
<dbReference type="GO" id="GO:0042773">
    <property type="term" value="P:ATP synthesis coupled electron transport"/>
    <property type="evidence" value="ECO:0007669"/>
    <property type="project" value="InterPro"/>
</dbReference>
<dbReference type="OrthoDB" id="29144at2157"/>
<feature type="transmembrane region" description="Helical" evidence="5">
    <location>
        <begin position="13"/>
        <end position="32"/>
    </location>
</feature>
<dbReference type="RefSeq" id="WP_119818897.1">
    <property type="nucleotide sequence ID" value="NZ_CP025066.1"/>
</dbReference>
<feature type="transmembrane region" description="Helical" evidence="5">
    <location>
        <begin position="262"/>
        <end position="284"/>
    </location>
</feature>
<gene>
    <name evidence="7" type="primary">nuoN</name>
    <name evidence="7" type="ORF">AArcSl_2144</name>
</gene>
<evidence type="ECO:0000256" key="5">
    <source>
        <dbReference type="SAM" id="Phobius"/>
    </source>
</evidence>
<evidence type="ECO:0000313" key="7">
    <source>
        <dbReference type="EMBL" id="AUX09769.1"/>
    </source>
</evidence>
<keyword evidence="4 5" id="KW-0472">Membrane</keyword>
<feature type="transmembrane region" description="Helical" evidence="5">
    <location>
        <begin position="316"/>
        <end position="337"/>
    </location>
</feature>
<evidence type="ECO:0000259" key="6">
    <source>
        <dbReference type="Pfam" id="PF00361"/>
    </source>
</evidence>
<feature type="transmembrane region" description="Helical" evidence="5">
    <location>
        <begin position="212"/>
        <end position="230"/>
    </location>
</feature>
<dbReference type="Pfam" id="PF00361">
    <property type="entry name" value="Proton_antipo_M"/>
    <property type="match status" value="1"/>
</dbReference>
<evidence type="ECO:0000256" key="4">
    <source>
        <dbReference type="ARBA" id="ARBA00023136"/>
    </source>
</evidence>
<feature type="transmembrane region" description="Helical" evidence="5">
    <location>
        <begin position="142"/>
        <end position="161"/>
    </location>
</feature>
<dbReference type="InterPro" id="IPR010096">
    <property type="entry name" value="NADH-Q_OxRdtase_suN/2"/>
</dbReference>
<dbReference type="HAMAP" id="MF_00445">
    <property type="entry name" value="NDH1_NuoN_1"/>
    <property type="match status" value="1"/>
</dbReference>
<feature type="transmembrane region" description="Helical" evidence="5">
    <location>
        <begin position="349"/>
        <end position="373"/>
    </location>
</feature>
<evidence type="ECO:0000256" key="2">
    <source>
        <dbReference type="ARBA" id="ARBA00022692"/>
    </source>
</evidence>
<sequence>MVAPESVMAASEWFALAPPIVLILTALLLLTVDAIRPDEPSNGLFAGISAAGALVALAFSVWYLVAGEAVNGGAVTFFRDAIVVDGMALFFTAIFASVAAMVVVASFNYLEDVDNTAEFYSLVLFATSGMALMAVSNSLATVFVSLELASLPSYALVAFLKSDKGSIEAGTKYFLIGAVSSAIFAFGISLVYAATGSLLLTEVAAGLADVDGLAGVAGIGIVMVLAGFAFKTASVPFHFWAPEAYEGAPAPVSAFLSSASKAAGFVVAFRVFVEAFPLATAVAINVDWALAFAILAVLTMTVGNFAAAVQENVKRMLAYSSVGHAGYALIGLAALSAGGPHNADVMGAAMAHLLVYGFMNTGAFLFVAMVEYWGVGRTYDDYAGLARKAPMASVAMTVFMFSLAGLPPFGGFFSKYFLFAGAIQNGFVYLAAVGAVNSALSLYFYSRVVKALWIDDPTGSSLDAVSSRPTGIYAALMFAAVATVLLLPGIGPVIETAQAVAAVLFA</sequence>
<feature type="transmembrane region" description="Helical" evidence="5">
    <location>
        <begin position="173"/>
        <end position="192"/>
    </location>
</feature>
<dbReference type="EMBL" id="CP025066">
    <property type="protein sequence ID" value="AUX09769.1"/>
    <property type="molecule type" value="Genomic_DNA"/>
</dbReference>
<dbReference type="AlphaFoldDB" id="A0A343TKZ7"/>
<accession>A0A343TKZ7</accession>
<feature type="transmembrane region" description="Helical" evidence="5">
    <location>
        <begin position="290"/>
        <end position="309"/>
    </location>
</feature>
<feature type="transmembrane region" description="Helical" evidence="5">
    <location>
        <begin position="394"/>
        <end position="414"/>
    </location>
</feature>
<comment type="subcellular location">
    <subcellularLocation>
        <location evidence="1">Membrane</location>
        <topology evidence="1">Multi-pass membrane protein</topology>
    </subcellularLocation>
</comment>